<evidence type="ECO:0000313" key="2">
    <source>
        <dbReference type="EMBL" id="KAK5295686.1"/>
    </source>
</evidence>
<protein>
    <recommendedName>
        <fullName evidence="4">U1-type domain-containing protein</fullName>
    </recommendedName>
</protein>
<dbReference type="Proteomes" id="UP001357485">
    <property type="component" value="Unassembled WGS sequence"/>
</dbReference>
<keyword evidence="3" id="KW-1185">Reference proteome</keyword>
<proteinExistence type="predicted"/>
<sequence>MYLSFFQQLACKSPRKLVMLVAQDEGARHEAGLKVHPAAQFDDVKESIENPSRSRAKADAPMQEFFEHLVEYQLAICKRCGHAVWLEQIESHLTGKQHRIGRKKAVSTAEGVRRWSGLIQYPSELRVPDYVEQAISHLPLHQDGLLCQLDPTRCRYVCWDLRTIKWHWRQVREWSVGKKRGRPAQSKGRKVEKGSHKAARHVQCQRFFPSRHGSQYFEVRPPGQEQEQEHIQVQTQAPGEGGNSREENWARLRQKLKATRRSIEDKARSTIQEGEADEVNPWLERAQWHQYLVRLERPELMSCVEEPDKEEEPVEAAIWEAMDGGEEKEDEEEKLSVVQRACLQFCIALLDQRITQREYDSALVCALTVLGVKEGGWKGPDQYPPILSAMIKIARFVVVQQALELVGPSKDDGSDSDSDSGVETVWPRKGCLQFVTEMTDLFMVRGSHGAMQWMLDLRTYGLKIHYNTTSTGNVDWTGDQILYKIIQFSMAEFRSMVDGHVSDEYERNIQGPARLRRRLHKR</sequence>
<dbReference type="EMBL" id="JAVRRA010000035">
    <property type="protein sequence ID" value="KAK5295686.1"/>
    <property type="molecule type" value="Genomic_DNA"/>
</dbReference>
<dbReference type="Pfam" id="PF12013">
    <property type="entry name" value="OrsD"/>
    <property type="match status" value="1"/>
</dbReference>
<accession>A0ABR0MAL4</accession>
<feature type="region of interest" description="Disordered" evidence="1">
    <location>
        <begin position="221"/>
        <end position="247"/>
    </location>
</feature>
<reference evidence="2 3" key="1">
    <citation type="submission" date="2023-08" db="EMBL/GenBank/DDBJ databases">
        <title>Black Yeasts Isolated from many extreme environments.</title>
        <authorList>
            <person name="Coleine C."/>
            <person name="Stajich J.E."/>
            <person name="Selbmann L."/>
        </authorList>
    </citation>
    <scope>NUCLEOTIDE SEQUENCE [LARGE SCALE GENOMIC DNA]</scope>
    <source>
        <strain evidence="2 3">CCFEE 536</strain>
    </source>
</reference>
<evidence type="ECO:0000256" key="1">
    <source>
        <dbReference type="SAM" id="MobiDB-lite"/>
    </source>
</evidence>
<dbReference type="InterPro" id="IPR022698">
    <property type="entry name" value="OrsD"/>
</dbReference>
<organism evidence="2 3">
    <name type="scientific">Cryomyces antarcticus</name>
    <dbReference type="NCBI Taxonomy" id="329879"/>
    <lineage>
        <taxon>Eukaryota</taxon>
        <taxon>Fungi</taxon>
        <taxon>Dikarya</taxon>
        <taxon>Ascomycota</taxon>
        <taxon>Pezizomycotina</taxon>
        <taxon>Dothideomycetes</taxon>
        <taxon>Dothideomycetes incertae sedis</taxon>
        <taxon>Cryomyces</taxon>
    </lineage>
</organism>
<name>A0ABR0MAL4_9PEZI</name>
<gene>
    <name evidence="2" type="ORF">LTR16_000910</name>
</gene>
<evidence type="ECO:0008006" key="4">
    <source>
        <dbReference type="Google" id="ProtNLM"/>
    </source>
</evidence>
<comment type="caution">
    <text evidence="2">The sequence shown here is derived from an EMBL/GenBank/DDBJ whole genome shotgun (WGS) entry which is preliminary data.</text>
</comment>
<evidence type="ECO:0000313" key="3">
    <source>
        <dbReference type="Proteomes" id="UP001357485"/>
    </source>
</evidence>